<dbReference type="InterPro" id="IPR006741">
    <property type="entry name" value="AgrB"/>
</dbReference>
<feature type="transmembrane region" description="Helical" evidence="8">
    <location>
        <begin position="104"/>
        <end position="123"/>
    </location>
</feature>
<dbReference type="RefSeq" id="WP_190299463.1">
    <property type="nucleotide sequence ID" value="NZ_CP061172.1"/>
</dbReference>
<evidence type="ECO:0000256" key="5">
    <source>
        <dbReference type="ARBA" id="ARBA00022801"/>
    </source>
</evidence>
<keyword evidence="5" id="KW-0378">Hydrolase</keyword>
<keyword evidence="4 8" id="KW-0812">Transmembrane</keyword>
<sequence length="184" mass="20151">MITIKSLDTIALNIATHIKTVVPDHPSSIDVLKHGISVAINTVSIILLTIGISFFTDRMQETLLAMISFSVLRQIVGGIHLKSNIMCIVVSTVLLTALSFASFNYNWIVITSIISIVLILVYAPSRIKGKTRISKQYYPLLKFTGVAIVALNLWLGFSVVAASFFVQSLTLIEGGVKNEENQTK</sequence>
<keyword evidence="6 8" id="KW-1133">Transmembrane helix</keyword>
<dbReference type="GO" id="GO:0006508">
    <property type="term" value="P:proteolysis"/>
    <property type="evidence" value="ECO:0007669"/>
    <property type="project" value="UniProtKB-KW"/>
</dbReference>
<dbReference type="EMBL" id="CP061172">
    <property type="protein sequence ID" value="QNR69967.1"/>
    <property type="molecule type" value="Genomic_DNA"/>
</dbReference>
<feature type="transmembrane region" description="Helical" evidence="8">
    <location>
        <begin position="36"/>
        <end position="55"/>
    </location>
</feature>
<dbReference type="Pfam" id="PF04647">
    <property type="entry name" value="AgrB"/>
    <property type="match status" value="1"/>
</dbReference>
<name>A0A7H0YFV9_9BACL</name>
<evidence type="ECO:0000256" key="8">
    <source>
        <dbReference type="SAM" id="Phobius"/>
    </source>
</evidence>
<feature type="transmembrane region" description="Helical" evidence="8">
    <location>
        <begin position="143"/>
        <end position="166"/>
    </location>
</feature>
<dbReference type="AlphaFoldDB" id="A0A7H0YFV9"/>
<evidence type="ECO:0000313" key="9">
    <source>
        <dbReference type="EMBL" id="QNR69967.1"/>
    </source>
</evidence>
<keyword evidence="3" id="KW-0645">Protease</keyword>
<evidence type="ECO:0000256" key="3">
    <source>
        <dbReference type="ARBA" id="ARBA00022670"/>
    </source>
</evidence>
<evidence type="ECO:0000313" key="10">
    <source>
        <dbReference type="Proteomes" id="UP000516384"/>
    </source>
</evidence>
<dbReference type="GO" id="GO:0016020">
    <property type="term" value="C:membrane"/>
    <property type="evidence" value="ECO:0007669"/>
    <property type="project" value="InterPro"/>
</dbReference>
<evidence type="ECO:0000256" key="4">
    <source>
        <dbReference type="ARBA" id="ARBA00022692"/>
    </source>
</evidence>
<reference evidence="9 10" key="1">
    <citation type="submission" date="2020-09" db="EMBL/GenBank/DDBJ databases">
        <title>Characterization of Paenibacillus peoriae strain ZF390 with broad-spectrum antimicrobial activity as a potential biocontrol agent.</title>
        <authorList>
            <person name="Li L."/>
            <person name="Zhao Y."/>
            <person name="Li B."/>
            <person name="Xie X."/>
        </authorList>
    </citation>
    <scope>NUCLEOTIDE SEQUENCE [LARGE SCALE GENOMIC DNA]</scope>
    <source>
        <strain evidence="9 10">ZF390</strain>
    </source>
</reference>
<dbReference type="GO" id="GO:0009372">
    <property type="term" value="P:quorum sensing"/>
    <property type="evidence" value="ECO:0007669"/>
    <property type="project" value="UniProtKB-KW"/>
</dbReference>
<protein>
    <submittedName>
        <fullName evidence="9">Accessory gene regulator B family protein</fullName>
    </submittedName>
</protein>
<dbReference type="GO" id="GO:0008233">
    <property type="term" value="F:peptidase activity"/>
    <property type="evidence" value="ECO:0007669"/>
    <property type="project" value="UniProtKB-KW"/>
</dbReference>
<evidence type="ECO:0000256" key="7">
    <source>
        <dbReference type="ARBA" id="ARBA00023136"/>
    </source>
</evidence>
<keyword evidence="1" id="KW-1003">Cell membrane</keyword>
<evidence type="ECO:0000256" key="1">
    <source>
        <dbReference type="ARBA" id="ARBA00022475"/>
    </source>
</evidence>
<evidence type="ECO:0000256" key="6">
    <source>
        <dbReference type="ARBA" id="ARBA00022989"/>
    </source>
</evidence>
<proteinExistence type="predicted"/>
<accession>A0A7H0YFV9</accession>
<organism evidence="9 10">
    <name type="scientific">Paenibacillus peoriae</name>
    <dbReference type="NCBI Taxonomy" id="59893"/>
    <lineage>
        <taxon>Bacteria</taxon>
        <taxon>Bacillati</taxon>
        <taxon>Bacillota</taxon>
        <taxon>Bacilli</taxon>
        <taxon>Bacillales</taxon>
        <taxon>Paenibacillaceae</taxon>
        <taxon>Paenibacillus</taxon>
    </lineage>
</organism>
<dbReference type="Proteomes" id="UP000516384">
    <property type="component" value="Chromosome"/>
</dbReference>
<evidence type="ECO:0000256" key="2">
    <source>
        <dbReference type="ARBA" id="ARBA00022654"/>
    </source>
</evidence>
<feature type="transmembrane region" description="Helical" evidence="8">
    <location>
        <begin position="75"/>
        <end position="98"/>
    </location>
</feature>
<dbReference type="SMART" id="SM00793">
    <property type="entry name" value="AgrB"/>
    <property type="match status" value="1"/>
</dbReference>
<gene>
    <name evidence="9" type="ORF">IAQ67_13700</name>
</gene>
<keyword evidence="2" id="KW-0673">Quorum sensing</keyword>
<keyword evidence="7 8" id="KW-0472">Membrane</keyword>